<comment type="similarity">
    <text evidence="1">Belongs to the HyuE racemase family.</text>
</comment>
<dbReference type="Gene3D" id="3.40.50.12500">
    <property type="match status" value="1"/>
</dbReference>
<evidence type="ECO:0000256" key="1">
    <source>
        <dbReference type="ARBA" id="ARBA00038414"/>
    </source>
</evidence>
<name>A0A543KWK5_9BURK</name>
<dbReference type="PANTHER" id="PTHR28047:SF5">
    <property type="entry name" value="PROTEIN DCG1"/>
    <property type="match status" value="1"/>
</dbReference>
<dbReference type="Pfam" id="PF01177">
    <property type="entry name" value="Asp_Glu_race"/>
    <property type="match status" value="1"/>
</dbReference>
<sequence>MSTAPDLTAAVQRRVLLVNPNTSTHITERLALSARAQLPAGVELTALTASEGPLAVRSPAELAAAATRVCAMAAAHQAGHDAVVVGISLDCGLVATRAAFAPRPVLGMTEAACHMACTAGPRFVLLTLGAAMADSYRDYVTDLGLATHLAGVAAPEAPEAFTAAPHEVLPSVLDALAHASAPLCETDVGSAVLSGAVLCGYAPALSQRLGLPVFDGVACAVQLVRARWSLSTTC</sequence>
<comment type="caution">
    <text evidence="2">The sequence shown here is derived from an EMBL/GenBank/DDBJ whole genome shotgun (WGS) entry which is preliminary data.</text>
</comment>
<dbReference type="Proteomes" id="UP000316993">
    <property type="component" value="Unassembled WGS sequence"/>
</dbReference>
<gene>
    <name evidence="2" type="ORF">BDD18_4115</name>
</gene>
<dbReference type="InterPro" id="IPR052186">
    <property type="entry name" value="Hydantoin_racemase-like"/>
</dbReference>
<dbReference type="GO" id="GO:0047661">
    <property type="term" value="F:amino-acid racemase activity"/>
    <property type="evidence" value="ECO:0007669"/>
    <property type="project" value="InterPro"/>
</dbReference>
<dbReference type="EMBL" id="VFPV01000004">
    <property type="protein sequence ID" value="TQM99455.1"/>
    <property type="molecule type" value="Genomic_DNA"/>
</dbReference>
<protein>
    <submittedName>
        <fullName evidence="2">Allantoin racemase</fullName>
    </submittedName>
</protein>
<evidence type="ECO:0000313" key="3">
    <source>
        <dbReference type="Proteomes" id="UP000316993"/>
    </source>
</evidence>
<dbReference type="InterPro" id="IPR053714">
    <property type="entry name" value="Iso_Racemase_Enz_sf"/>
</dbReference>
<organism evidence="2 3">
    <name type="scientific">Acidovorax temperans</name>
    <dbReference type="NCBI Taxonomy" id="80878"/>
    <lineage>
        <taxon>Bacteria</taxon>
        <taxon>Pseudomonadati</taxon>
        <taxon>Pseudomonadota</taxon>
        <taxon>Betaproteobacteria</taxon>
        <taxon>Burkholderiales</taxon>
        <taxon>Comamonadaceae</taxon>
        <taxon>Acidovorax</taxon>
    </lineage>
</organism>
<reference evidence="2 3" key="1">
    <citation type="submission" date="2019-06" db="EMBL/GenBank/DDBJ databases">
        <title>Genomic Encyclopedia of Archaeal and Bacterial Type Strains, Phase II (KMG-II): from individual species to whole genera.</title>
        <authorList>
            <person name="Goeker M."/>
        </authorList>
    </citation>
    <scope>NUCLEOTIDE SEQUENCE [LARGE SCALE GENOMIC DNA]</scope>
    <source>
        <strain evidence="2 3">DSM 7270</strain>
    </source>
</reference>
<dbReference type="PANTHER" id="PTHR28047">
    <property type="entry name" value="PROTEIN DCG1"/>
    <property type="match status" value="1"/>
</dbReference>
<dbReference type="AlphaFoldDB" id="A0A543KWK5"/>
<accession>A0A543KWK5</accession>
<dbReference type="InterPro" id="IPR015942">
    <property type="entry name" value="Asp/Glu/hydantoin_racemase"/>
</dbReference>
<proteinExistence type="inferred from homology"/>
<evidence type="ECO:0000313" key="2">
    <source>
        <dbReference type="EMBL" id="TQM99455.1"/>
    </source>
</evidence>
<dbReference type="RefSeq" id="WP_142085567.1">
    <property type="nucleotide sequence ID" value="NZ_VFPV01000004.1"/>
</dbReference>